<dbReference type="NCBIfam" id="NF047595">
    <property type="entry name" value="IS66_ISRel24_TnpA"/>
    <property type="match status" value="1"/>
</dbReference>
<comment type="caution">
    <text evidence="1">The sequence shown here is derived from an EMBL/GenBank/DDBJ whole genome shotgun (WGS) entry which is preliminary data.</text>
</comment>
<evidence type="ECO:0000313" key="1">
    <source>
        <dbReference type="EMBL" id="MET3616371.1"/>
    </source>
</evidence>
<dbReference type="Pfam" id="PF01527">
    <property type="entry name" value="HTH_Tnp_1"/>
    <property type="match status" value="1"/>
</dbReference>
<keyword evidence="2" id="KW-1185">Reference proteome</keyword>
<dbReference type="PANTHER" id="PTHR37936:SF3">
    <property type="entry name" value="TRANSPOSASE INSC FOR INSERTION ELEMENT IS2A-RELATED"/>
    <property type="match status" value="1"/>
</dbReference>
<evidence type="ECO:0000313" key="2">
    <source>
        <dbReference type="Proteomes" id="UP001549047"/>
    </source>
</evidence>
<proteinExistence type="predicted"/>
<dbReference type="Proteomes" id="UP001549047">
    <property type="component" value="Unassembled WGS sequence"/>
</dbReference>
<name>A0ABV2J6I5_9HYPH</name>
<gene>
    <name evidence="1" type="ORF">ABID16_004725</name>
</gene>
<dbReference type="InterPro" id="IPR009057">
    <property type="entry name" value="Homeodomain-like_sf"/>
</dbReference>
<protein>
    <submittedName>
        <fullName evidence="1">Transposase</fullName>
    </submittedName>
</protein>
<sequence>MEIISGVERRRRWSKEAKLAILAEADQPGARIGEVARRHDIFPAQIRLWRKMRGQADTSTSFLPVHLIDDVGAAQDPADRGTPMLVEIRLRNGRRLKVPAEIKRKTLASLIACVEAA</sequence>
<accession>A0ABV2J6I5</accession>
<dbReference type="PANTHER" id="PTHR37936">
    <property type="entry name" value="TRANSPOSASE INSC FOR INSERTION ELEMENT IS2A-RELATED"/>
    <property type="match status" value="1"/>
</dbReference>
<organism evidence="1 2">
    <name type="scientific">Rhizobium aquaticum</name>
    <dbReference type="NCBI Taxonomy" id="1549636"/>
    <lineage>
        <taxon>Bacteria</taxon>
        <taxon>Pseudomonadati</taxon>
        <taxon>Pseudomonadota</taxon>
        <taxon>Alphaproteobacteria</taxon>
        <taxon>Hyphomicrobiales</taxon>
        <taxon>Rhizobiaceae</taxon>
        <taxon>Rhizobium/Agrobacterium group</taxon>
        <taxon>Rhizobium</taxon>
    </lineage>
</organism>
<dbReference type="InterPro" id="IPR002514">
    <property type="entry name" value="Transposase_8"/>
</dbReference>
<dbReference type="EMBL" id="JBEPMB010000024">
    <property type="protein sequence ID" value="MET3616371.1"/>
    <property type="molecule type" value="Genomic_DNA"/>
</dbReference>
<reference evidence="1 2" key="1">
    <citation type="submission" date="2024-06" db="EMBL/GenBank/DDBJ databases">
        <title>Genomic Encyclopedia of Type Strains, Phase IV (KMG-IV): sequencing the most valuable type-strain genomes for metagenomic binning, comparative biology and taxonomic classification.</title>
        <authorList>
            <person name="Goeker M."/>
        </authorList>
    </citation>
    <scope>NUCLEOTIDE SEQUENCE [LARGE SCALE GENOMIC DNA]</scope>
    <source>
        <strain evidence="1 2">DSM 29780</strain>
    </source>
</reference>
<dbReference type="SUPFAM" id="SSF46689">
    <property type="entry name" value="Homeodomain-like"/>
    <property type="match status" value="1"/>
</dbReference>